<evidence type="ECO:0000313" key="1">
    <source>
        <dbReference type="EMBL" id="PWR17682.1"/>
    </source>
</evidence>
<comment type="caution">
    <text evidence="1">The sequence shown here is derived from an EMBL/GenBank/DDBJ whole genome shotgun (WGS) entry which is preliminary data.</text>
</comment>
<keyword evidence="2" id="KW-1185">Reference proteome</keyword>
<protein>
    <submittedName>
        <fullName evidence="1">Uncharacterized protein</fullName>
    </submittedName>
</protein>
<dbReference type="AlphaFoldDB" id="A0A317DTK0"/>
<gene>
    <name evidence="1" type="ORF">DKG74_20555</name>
</gene>
<dbReference type="RefSeq" id="WP_109908055.1">
    <property type="nucleotide sequence ID" value="NZ_QGLE01000021.1"/>
</dbReference>
<dbReference type="Proteomes" id="UP000245461">
    <property type="component" value="Unassembled WGS sequence"/>
</dbReference>
<evidence type="ECO:0000313" key="2">
    <source>
        <dbReference type="Proteomes" id="UP000245461"/>
    </source>
</evidence>
<name>A0A317DTK0_9PROT</name>
<sequence length="63" mass="7054">MTWLAKDEPEDLFSLAAWREWRDDVARLPDTIENKLDLLALADGWIADLSAPTSVIDKKQAGA</sequence>
<dbReference type="EMBL" id="QGLE01000021">
    <property type="protein sequence ID" value="PWR17682.1"/>
    <property type="molecule type" value="Genomic_DNA"/>
</dbReference>
<organism evidence="1 2">
    <name type="scientific">Zavarzinia aquatilis</name>
    <dbReference type="NCBI Taxonomy" id="2211142"/>
    <lineage>
        <taxon>Bacteria</taxon>
        <taxon>Pseudomonadati</taxon>
        <taxon>Pseudomonadota</taxon>
        <taxon>Alphaproteobacteria</taxon>
        <taxon>Rhodospirillales</taxon>
        <taxon>Zavarziniaceae</taxon>
        <taxon>Zavarzinia</taxon>
    </lineage>
</organism>
<reference evidence="1 2" key="1">
    <citation type="submission" date="2018-05" db="EMBL/GenBank/DDBJ databases">
        <title>Zavarzinia sp. HR-AS.</title>
        <authorList>
            <person name="Lee Y."/>
            <person name="Jeon C.O."/>
        </authorList>
    </citation>
    <scope>NUCLEOTIDE SEQUENCE [LARGE SCALE GENOMIC DNA]</scope>
    <source>
        <strain evidence="1 2">HR-AS</strain>
    </source>
</reference>
<accession>A0A317DTK0</accession>
<proteinExistence type="predicted"/>
<dbReference type="OrthoDB" id="8431201at2"/>